<comment type="caution">
    <text evidence="1">The sequence shown here is derived from an EMBL/GenBank/DDBJ whole genome shotgun (WGS) entry which is preliminary data.</text>
</comment>
<evidence type="ECO:0000313" key="2">
    <source>
        <dbReference type="Proteomes" id="UP001064048"/>
    </source>
</evidence>
<dbReference type="EMBL" id="CM046125">
    <property type="protein sequence ID" value="KAI8423356.1"/>
    <property type="molecule type" value="Genomic_DNA"/>
</dbReference>
<organism evidence="1 2">
    <name type="scientific">Choristoneura fumiferana</name>
    <name type="common">Spruce budworm moth</name>
    <name type="synonym">Archips fumiferana</name>
    <dbReference type="NCBI Taxonomy" id="7141"/>
    <lineage>
        <taxon>Eukaryota</taxon>
        <taxon>Metazoa</taxon>
        <taxon>Ecdysozoa</taxon>
        <taxon>Arthropoda</taxon>
        <taxon>Hexapoda</taxon>
        <taxon>Insecta</taxon>
        <taxon>Pterygota</taxon>
        <taxon>Neoptera</taxon>
        <taxon>Endopterygota</taxon>
        <taxon>Lepidoptera</taxon>
        <taxon>Glossata</taxon>
        <taxon>Ditrysia</taxon>
        <taxon>Tortricoidea</taxon>
        <taxon>Tortricidae</taxon>
        <taxon>Tortricinae</taxon>
        <taxon>Choristoneura</taxon>
    </lineage>
</organism>
<name>A0ACC0JGU4_CHOFU</name>
<gene>
    <name evidence="1" type="ORF">MSG28_014360</name>
</gene>
<dbReference type="Proteomes" id="UP001064048">
    <property type="component" value="Chromosome 25"/>
</dbReference>
<keyword evidence="2" id="KW-1185">Reference proteome</keyword>
<sequence>MSCGAGEMSSRHAAILGLRSVLQAASRHDVTSLALPLLLRHELTEVTGLGLGPGGRGLVPTVHGEMTAAWCVRRAELVLKCVKGFMLEAAGGGGALLRTLTLAAPAALTPPVFAALRALLPAVFRLSTPLKIKRAA</sequence>
<reference evidence="1 2" key="1">
    <citation type="journal article" date="2022" name="Genome Biol. Evol.">
        <title>The Spruce Budworm Genome: Reconstructing the Evolutionary History of Antifreeze Proteins.</title>
        <authorList>
            <person name="Beliveau C."/>
            <person name="Gagne P."/>
            <person name="Picq S."/>
            <person name="Vernygora O."/>
            <person name="Keeling C.I."/>
            <person name="Pinkney K."/>
            <person name="Doucet D."/>
            <person name="Wen F."/>
            <person name="Johnston J.S."/>
            <person name="Maaroufi H."/>
            <person name="Boyle B."/>
            <person name="Laroche J."/>
            <person name="Dewar K."/>
            <person name="Juretic N."/>
            <person name="Blackburn G."/>
            <person name="Nisole A."/>
            <person name="Brunet B."/>
            <person name="Brandao M."/>
            <person name="Lumley L."/>
            <person name="Duan J."/>
            <person name="Quan G."/>
            <person name="Lucarotti C.J."/>
            <person name="Roe A.D."/>
            <person name="Sperling F.A.H."/>
            <person name="Levesque R.C."/>
            <person name="Cusson M."/>
        </authorList>
    </citation>
    <scope>NUCLEOTIDE SEQUENCE [LARGE SCALE GENOMIC DNA]</scope>
    <source>
        <strain evidence="1">Glfc:IPQL:Cfum</strain>
    </source>
</reference>
<evidence type="ECO:0000313" key="1">
    <source>
        <dbReference type="EMBL" id="KAI8423356.1"/>
    </source>
</evidence>
<accession>A0ACC0JGU4</accession>
<proteinExistence type="predicted"/>
<protein>
    <submittedName>
        <fullName evidence="1">Uncharacterized protein</fullName>
    </submittedName>
</protein>